<keyword evidence="5" id="KW-0349">Heme</keyword>
<dbReference type="SUPFAM" id="SSF140959">
    <property type="entry name" value="Indolic compounds 2,3-dioxygenase-like"/>
    <property type="match status" value="1"/>
</dbReference>
<evidence type="ECO:0000313" key="7">
    <source>
        <dbReference type="Proteomes" id="UP000261520"/>
    </source>
</evidence>
<dbReference type="Gene3D" id="1.20.58.480">
    <property type="match status" value="1"/>
</dbReference>
<comment type="similarity">
    <text evidence="1">Belongs to the indoleamine 2,3-dioxygenase family.</text>
</comment>
<dbReference type="Ensembl" id="ENSPMGT00000015878.1">
    <property type="protein sequence ID" value="ENSPMGP00000014895.1"/>
    <property type="gene ID" value="ENSPMGG00000012197.1"/>
</dbReference>
<dbReference type="AlphaFoldDB" id="A0A3B4ADX7"/>
<dbReference type="GO" id="GO:0004833">
    <property type="term" value="F:L-tryptophan 2,3-dioxygenase activity"/>
    <property type="evidence" value="ECO:0007669"/>
    <property type="project" value="TreeGrafter"/>
</dbReference>
<dbReference type="GO" id="GO:0005737">
    <property type="term" value="C:cytoplasm"/>
    <property type="evidence" value="ECO:0007669"/>
    <property type="project" value="TreeGrafter"/>
</dbReference>
<dbReference type="Proteomes" id="UP000261520">
    <property type="component" value="Unplaced"/>
</dbReference>
<dbReference type="GO" id="GO:0019441">
    <property type="term" value="P:L-tryptophan catabolic process to kynurenine"/>
    <property type="evidence" value="ECO:0007669"/>
    <property type="project" value="InterPro"/>
</dbReference>
<dbReference type="InterPro" id="IPR037217">
    <property type="entry name" value="Trp/Indoleamine_2_3_dOase-like"/>
</dbReference>
<feature type="binding site" description="proximal binding residue" evidence="5">
    <location>
        <position position="350"/>
    </location>
    <ligand>
        <name>heme b</name>
        <dbReference type="ChEBI" id="CHEBI:60344"/>
    </ligand>
    <ligandPart>
        <name>Fe</name>
        <dbReference type="ChEBI" id="CHEBI:18248"/>
    </ligandPart>
</feature>
<dbReference type="STRING" id="409849.ENSPMGP00000014895"/>
<dbReference type="Pfam" id="PF01231">
    <property type="entry name" value="IDO"/>
    <property type="match status" value="1"/>
</dbReference>
<dbReference type="PANTHER" id="PTHR28657:SF4">
    <property type="entry name" value="INDOLEAMINE 2,3-DIOXYGENASE 2"/>
    <property type="match status" value="1"/>
</dbReference>
<keyword evidence="2 5" id="KW-0479">Metal-binding</keyword>
<dbReference type="GO" id="GO:0046872">
    <property type="term" value="F:metal ion binding"/>
    <property type="evidence" value="ECO:0007669"/>
    <property type="project" value="UniProtKB-KW"/>
</dbReference>
<dbReference type="PANTHER" id="PTHR28657">
    <property type="entry name" value="INDOLEAMINE 2,3-DIOXYGENASE"/>
    <property type="match status" value="1"/>
</dbReference>
<evidence type="ECO:0000256" key="2">
    <source>
        <dbReference type="ARBA" id="ARBA00022723"/>
    </source>
</evidence>
<name>A0A3B4ADX7_9GOBI</name>
<reference evidence="6" key="2">
    <citation type="submission" date="2025-09" db="UniProtKB">
        <authorList>
            <consortium name="Ensembl"/>
        </authorList>
    </citation>
    <scope>IDENTIFICATION</scope>
</reference>
<reference evidence="6" key="1">
    <citation type="submission" date="2025-08" db="UniProtKB">
        <authorList>
            <consortium name="Ensembl"/>
        </authorList>
    </citation>
    <scope>IDENTIFICATION</scope>
</reference>
<keyword evidence="3 5" id="KW-0408">Iron</keyword>
<evidence type="ECO:0000256" key="3">
    <source>
        <dbReference type="ARBA" id="ARBA00023004"/>
    </source>
</evidence>
<evidence type="ECO:0000313" key="6">
    <source>
        <dbReference type="Ensembl" id="ENSPMGP00000014895.1"/>
    </source>
</evidence>
<keyword evidence="7" id="KW-1185">Reference proteome</keyword>
<dbReference type="GO" id="GO:0020037">
    <property type="term" value="F:heme binding"/>
    <property type="evidence" value="ECO:0007669"/>
    <property type="project" value="InterPro"/>
</dbReference>
<evidence type="ECO:0000256" key="5">
    <source>
        <dbReference type="PIRSR" id="PIRSR600898-1"/>
    </source>
</evidence>
<dbReference type="GO" id="GO:0033754">
    <property type="term" value="F:indoleamine 2,3-dioxygenase activity"/>
    <property type="evidence" value="ECO:0007669"/>
    <property type="project" value="TreeGrafter"/>
</dbReference>
<dbReference type="GO" id="GO:0034354">
    <property type="term" value="P:'de novo' NAD+ biosynthetic process from L-tryptophan"/>
    <property type="evidence" value="ECO:0007669"/>
    <property type="project" value="TreeGrafter"/>
</dbReference>
<accession>A0A3B4ADX7</accession>
<proteinExistence type="inferred from homology"/>
<dbReference type="InterPro" id="IPR000898">
    <property type="entry name" value="Indolamine_dOase"/>
</dbReference>
<evidence type="ECO:0000256" key="4">
    <source>
        <dbReference type="ARBA" id="ARBA00023079"/>
    </source>
</evidence>
<sequence length="417" mass="47399">MTPKSKVQGLGNILATRHTICITMSLADQDSTKTFCLDSYYVSEDLGFILQEPLTELPPYYLPWMDIALHLPELVHSRELRSRVNRMPLLSSQYLQTHRELRLAHLALGATTMSYVWQEGEDNTVKVLPRNLAVPYWEVSQRLGLPPIFIHADAVLANWKKRDPERNLDLVVRLPGGDSLRGFFMVTLLVELAAIPALKSIPTVFRGVSCGHTEAVAQALQDISKSIHDMTEACKLMHVMYCRVWKDNPSMPNGLIYEGVQPEPLEFSGGSAAQSSLLHCLDELLGIKHEAKAVFLSRMRDYMPPAHKQMIQDISRQPSLRNFVQEQCDEELNQVFQLCVTKLIEFRNYHINIVSRYITVPAARARQLRYEKNTKEELIRKAPTALEERGTGGSSIMSFLKTVRDETKQVFLPVNKN</sequence>
<evidence type="ECO:0000256" key="1">
    <source>
        <dbReference type="ARBA" id="ARBA00007119"/>
    </source>
</evidence>
<organism evidence="6 7">
    <name type="scientific">Periophthalmus magnuspinnatus</name>
    <dbReference type="NCBI Taxonomy" id="409849"/>
    <lineage>
        <taxon>Eukaryota</taxon>
        <taxon>Metazoa</taxon>
        <taxon>Chordata</taxon>
        <taxon>Craniata</taxon>
        <taxon>Vertebrata</taxon>
        <taxon>Euteleostomi</taxon>
        <taxon>Actinopterygii</taxon>
        <taxon>Neopterygii</taxon>
        <taxon>Teleostei</taxon>
        <taxon>Neoteleostei</taxon>
        <taxon>Acanthomorphata</taxon>
        <taxon>Gobiaria</taxon>
        <taxon>Gobiiformes</taxon>
        <taxon>Gobioidei</taxon>
        <taxon>Gobiidae</taxon>
        <taxon>Oxudercinae</taxon>
        <taxon>Periophthalmus</taxon>
    </lineage>
</organism>
<keyword evidence="4" id="KW-0823">Tryptophan catabolism</keyword>
<protein>
    <submittedName>
        <fullName evidence="6">Uncharacterized protein</fullName>
    </submittedName>
</protein>